<organism evidence="1 2">
    <name type="scientific">Oleomonas cavernae</name>
    <dbReference type="NCBI Taxonomy" id="2320859"/>
    <lineage>
        <taxon>Bacteria</taxon>
        <taxon>Pseudomonadati</taxon>
        <taxon>Pseudomonadota</taxon>
        <taxon>Alphaproteobacteria</taxon>
        <taxon>Acetobacterales</taxon>
        <taxon>Acetobacteraceae</taxon>
        <taxon>Oleomonas</taxon>
    </lineage>
</organism>
<accession>A0A418WDC5</accession>
<protein>
    <submittedName>
        <fullName evidence="1">SRPBCC family protein</fullName>
    </submittedName>
</protein>
<dbReference type="InterPro" id="IPR023393">
    <property type="entry name" value="START-like_dom_sf"/>
</dbReference>
<dbReference type="AlphaFoldDB" id="A0A418WDC5"/>
<proteinExistence type="predicted"/>
<dbReference type="CDD" id="cd07821">
    <property type="entry name" value="PYR_PYL_RCAR_like"/>
    <property type="match status" value="1"/>
</dbReference>
<dbReference type="Gene3D" id="3.30.530.20">
    <property type="match status" value="1"/>
</dbReference>
<gene>
    <name evidence="1" type="ORF">D3874_14170</name>
</gene>
<dbReference type="Pfam" id="PF10604">
    <property type="entry name" value="Polyketide_cyc2"/>
    <property type="match status" value="1"/>
</dbReference>
<comment type="caution">
    <text evidence="1">The sequence shown here is derived from an EMBL/GenBank/DDBJ whole genome shotgun (WGS) entry which is preliminary data.</text>
</comment>
<sequence length="179" mass="19948">MVAHLPWGLAPRPFGRGDSPARPVTLAGNRPGTAMARNAMHFDHVFKAPREAVFRLCAGHESMGAMFPGKSTNARPSTDPDWPDGLGSIRHVKMGPFPPVVEQVTVFAPYERYEYRVIGGGPIKNHVGIMRFSDVVEGTRLEYTVTFDGRLPFTGWLIQQLIYPMFAQAFVNLHKTLDR</sequence>
<evidence type="ECO:0000313" key="1">
    <source>
        <dbReference type="EMBL" id="RJF88023.1"/>
    </source>
</evidence>
<name>A0A418WDC5_9PROT</name>
<dbReference type="SUPFAM" id="SSF55961">
    <property type="entry name" value="Bet v1-like"/>
    <property type="match status" value="1"/>
</dbReference>
<dbReference type="Proteomes" id="UP000284605">
    <property type="component" value="Unassembled WGS sequence"/>
</dbReference>
<dbReference type="InterPro" id="IPR019587">
    <property type="entry name" value="Polyketide_cyclase/dehydratase"/>
</dbReference>
<reference evidence="1 2" key="1">
    <citation type="submission" date="2018-09" db="EMBL/GenBank/DDBJ databases">
        <authorList>
            <person name="Zhu H."/>
        </authorList>
    </citation>
    <scope>NUCLEOTIDE SEQUENCE [LARGE SCALE GENOMIC DNA]</scope>
    <source>
        <strain evidence="1 2">K1W22B-8</strain>
    </source>
</reference>
<keyword evidence="2" id="KW-1185">Reference proteome</keyword>
<evidence type="ECO:0000313" key="2">
    <source>
        <dbReference type="Proteomes" id="UP000284605"/>
    </source>
</evidence>
<dbReference type="EMBL" id="QYUK01000011">
    <property type="protein sequence ID" value="RJF88023.1"/>
    <property type="molecule type" value="Genomic_DNA"/>
</dbReference>